<feature type="domain" description="NAD(P)-binding" evidence="8">
    <location>
        <begin position="4"/>
        <end position="324"/>
    </location>
</feature>
<dbReference type="InterPro" id="IPR036291">
    <property type="entry name" value="NAD(P)-bd_dom_sf"/>
</dbReference>
<dbReference type="EC" id="4.2.1.46" evidence="4 7"/>
<gene>
    <name evidence="9" type="primary">rfbB</name>
    <name evidence="9" type="ORF">QCL97_014005</name>
</gene>
<keyword evidence="5" id="KW-0520">NAD</keyword>
<accession>A0ABU8V3S7</accession>
<dbReference type="PANTHER" id="PTHR43000">
    <property type="entry name" value="DTDP-D-GLUCOSE 4,6-DEHYDRATASE-RELATED"/>
    <property type="match status" value="1"/>
</dbReference>
<evidence type="ECO:0000259" key="8">
    <source>
        <dbReference type="Pfam" id="PF16363"/>
    </source>
</evidence>
<evidence type="ECO:0000256" key="3">
    <source>
        <dbReference type="ARBA" id="ARBA00008178"/>
    </source>
</evidence>
<keyword evidence="6 7" id="KW-0456">Lyase</keyword>
<keyword evidence="10" id="KW-1185">Reference proteome</keyword>
<dbReference type="Pfam" id="PF16363">
    <property type="entry name" value="GDP_Man_Dehyd"/>
    <property type="match status" value="1"/>
</dbReference>
<evidence type="ECO:0000256" key="4">
    <source>
        <dbReference type="ARBA" id="ARBA00011990"/>
    </source>
</evidence>
<evidence type="ECO:0000313" key="9">
    <source>
        <dbReference type="EMBL" id="MEJ8675846.1"/>
    </source>
</evidence>
<dbReference type="Gene3D" id="3.40.50.720">
    <property type="entry name" value="NAD(P)-binding Rossmann-like Domain"/>
    <property type="match status" value="1"/>
</dbReference>
<evidence type="ECO:0000256" key="6">
    <source>
        <dbReference type="ARBA" id="ARBA00023239"/>
    </source>
</evidence>
<dbReference type="GO" id="GO:0008460">
    <property type="term" value="F:dTDP-glucose 4,6-dehydratase activity"/>
    <property type="evidence" value="ECO:0007669"/>
    <property type="project" value="UniProtKB-EC"/>
</dbReference>
<comment type="similarity">
    <text evidence="3 7">Belongs to the NAD(P)-dependent epimerase/dehydratase family. dTDP-glucose dehydratase subfamily.</text>
</comment>
<proteinExistence type="inferred from homology"/>
<dbReference type="RefSeq" id="WP_307910079.1">
    <property type="nucleotide sequence ID" value="NZ_JAVFJF020000030.1"/>
</dbReference>
<dbReference type="Gene3D" id="3.90.25.10">
    <property type="entry name" value="UDP-galactose 4-epimerase, domain 1"/>
    <property type="match status" value="1"/>
</dbReference>
<evidence type="ECO:0000256" key="2">
    <source>
        <dbReference type="ARBA" id="ARBA00001911"/>
    </source>
</evidence>
<reference evidence="9 10" key="1">
    <citation type="submission" date="2023-12" db="EMBL/GenBank/DDBJ databases">
        <title>Evaluation and characterization of a potential secondary metabolite violacein from indigenous Chromobacterium amazonense SAM215.</title>
        <authorList>
            <person name="Tarafdar M.R."/>
            <person name="Abedin S.M."/>
            <person name="Atiqua A."/>
            <person name="Saha A."/>
            <person name="Khan S.N."/>
        </authorList>
    </citation>
    <scope>NUCLEOTIDE SEQUENCE [LARGE SCALE GENOMIC DNA]</scope>
    <source>
        <strain evidence="9 10">SAM215</strain>
    </source>
</reference>
<dbReference type="SUPFAM" id="SSF51735">
    <property type="entry name" value="NAD(P)-binding Rossmann-fold domains"/>
    <property type="match status" value="1"/>
</dbReference>
<dbReference type="Proteomes" id="UP001224516">
    <property type="component" value="Unassembled WGS sequence"/>
</dbReference>
<dbReference type="InterPro" id="IPR016040">
    <property type="entry name" value="NAD(P)-bd_dom"/>
</dbReference>
<evidence type="ECO:0000256" key="7">
    <source>
        <dbReference type="RuleBase" id="RU004473"/>
    </source>
</evidence>
<comment type="catalytic activity">
    <reaction evidence="1 7">
        <text>dTDP-alpha-D-glucose = dTDP-4-dehydro-6-deoxy-alpha-D-glucose + H2O</text>
        <dbReference type="Rhea" id="RHEA:17221"/>
        <dbReference type="ChEBI" id="CHEBI:15377"/>
        <dbReference type="ChEBI" id="CHEBI:57477"/>
        <dbReference type="ChEBI" id="CHEBI:57649"/>
        <dbReference type="EC" id="4.2.1.46"/>
    </reaction>
</comment>
<dbReference type="EMBL" id="JAVFJF020000030">
    <property type="protein sequence ID" value="MEJ8675846.1"/>
    <property type="molecule type" value="Genomic_DNA"/>
</dbReference>
<evidence type="ECO:0000256" key="1">
    <source>
        <dbReference type="ARBA" id="ARBA00001539"/>
    </source>
</evidence>
<organism evidence="9 10">
    <name type="scientific">Chromobacterium amazonense</name>
    <dbReference type="NCBI Taxonomy" id="1382803"/>
    <lineage>
        <taxon>Bacteria</taxon>
        <taxon>Pseudomonadati</taxon>
        <taxon>Pseudomonadota</taxon>
        <taxon>Betaproteobacteria</taxon>
        <taxon>Neisseriales</taxon>
        <taxon>Chromobacteriaceae</taxon>
        <taxon>Chromobacterium</taxon>
    </lineage>
</organism>
<evidence type="ECO:0000313" key="10">
    <source>
        <dbReference type="Proteomes" id="UP001224516"/>
    </source>
</evidence>
<name>A0ABU8V3S7_9NEIS</name>
<evidence type="ECO:0000256" key="5">
    <source>
        <dbReference type="ARBA" id="ARBA00023027"/>
    </source>
</evidence>
<sequence length="355" mass="39786">MTILVTGGAGFIGGNFVLDWLAAHDETIVNLDALTYAGNLETLQSIQHDARHAFVHGSIGDHELVEKLLAQHQPRAVINFAAESHVDRSIHGPADFIQTNIVGTFNLLESVRAYWSGLDSERKQAFRFLHVSTDEVYGTLSPEDPPFAETNRYEPNSPYSASKAASDHLVRAWHHTYGLPVLTTNCSNNYGPYHFPEKLIPLVILNALAGKPLPIYGDGQQVRDWLYVKDHCSAIRRVLEAGKLGETYNVGGWNEKANLEVVKTICAILDELKPRADGASYAAQITFVQDRPGHDRRYAIDARKLERELGWKPAETFDTGIRKTVEWYLANQQWVDNVASGHYRDWVDQHYGQPA</sequence>
<protein>
    <recommendedName>
        <fullName evidence="4 7">dTDP-glucose 4,6-dehydratase</fullName>
        <ecNumber evidence="4 7">4.2.1.46</ecNumber>
    </recommendedName>
</protein>
<comment type="cofactor">
    <cofactor evidence="2 7">
        <name>NAD(+)</name>
        <dbReference type="ChEBI" id="CHEBI:57540"/>
    </cofactor>
</comment>
<comment type="caution">
    <text evidence="9">The sequence shown here is derived from an EMBL/GenBank/DDBJ whole genome shotgun (WGS) entry which is preliminary data.</text>
</comment>
<dbReference type="NCBIfam" id="TIGR01181">
    <property type="entry name" value="dTDP_gluc_dehyt"/>
    <property type="match status" value="1"/>
</dbReference>
<dbReference type="InterPro" id="IPR005888">
    <property type="entry name" value="dTDP_Gluc_deHydtase"/>
</dbReference>
<dbReference type="CDD" id="cd05246">
    <property type="entry name" value="dTDP_GD_SDR_e"/>
    <property type="match status" value="1"/>
</dbReference>